<sequence length="473" mass="51718">MSGAAVNRVERPAAAFERAGLQGAGLNVAASAVPAPRRDEGREAAAEPDLAGRAFLFLQGPASPFAWRLAQALRRRGARIVKVHLCGGDLVFWPGRARLYRGRLEDWPAYVERLMTEEALSDLVLFGDCRPYHVPAILAARARGIGLHLLEEGYFRPGWITRERHGVNAHSDLPRTPEGLRAAAAETPEPVRPRVAASEPFARRAAWDVAWHAGYAALAPLFARYRRHTLVHPMVDYAGWLARWFNAAAARERDRLAQTALVGRATYFLLPLQLEGDFQMRVHSSFGSAREVVRLVFASFAATAPKAARLVVKRHPYDTRLPATRHMIARLIDEYGLKGRVLFLENGDIDTLVARSSGVVLVNSTTAIAALRHGRPLKVLGRATYDMPGLAHQGALDGFWSAPPPPDPALVRAYCRLVLARTQIGGGFFAPESIARAVEGLVARMATEDRVAQDRAAQDEAADDPMTGEAQPA</sequence>
<accession>A0A839ZGJ4</accession>
<evidence type="ECO:0000256" key="1">
    <source>
        <dbReference type="SAM" id="MobiDB-lite"/>
    </source>
</evidence>
<dbReference type="InterPro" id="IPR007833">
    <property type="entry name" value="Capsule_polysaccharide_synth"/>
</dbReference>
<comment type="caution">
    <text evidence="2">The sequence shown here is derived from an EMBL/GenBank/DDBJ whole genome shotgun (WGS) entry which is preliminary data.</text>
</comment>
<dbReference type="Pfam" id="PF05159">
    <property type="entry name" value="Capsule_synth"/>
    <property type="match status" value="1"/>
</dbReference>
<dbReference type="CDD" id="cd16441">
    <property type="entry name" value="beta_Kdo_transferase_KpsS"/>
    <property type="match status" value="1"/>
</dbReference>
<dbReference type="GO" id="GO:0015774">
    <property type="term" value="P:polysaccharide transport"/>
    <property type="evidence" value="ECO:0007669"/>
    <property type="project" value="InterPro"/>
</dbReference>
<dbReference type="Proteomes" id="UP000533469">
    <property type="component" value="Unassembled WGS sequence"/>
</dbReference>
<name>A0A839ZGJ4_9HYPH</name>
<evidence type="ECO:0000313" key="2">
    <source>
        <dbReference type="EMBL" id="MBB3773682.1"/>
    </source>
</evidence>
<evidence type="ECO:0000313" key="3">
    <source>
        <dbReference type="Proteomes" id="UP000533469"/>
    </source>
</evidence>
<keyword evidence="3" id="KW-1185">Reference proteome</keyword>
<dbReference type="RefSeq" id="WP_183191891.1">
    <property type="nucleotide sequence ID" value="NZ_JACICD010000013.1"/>
</dbReference>
<reference evidence="2 3" key="1">
    <citation type="submission" date="2020-08" db="EMBL/GenBank/DDBJ databases">
        <title>Genomic Encyclopedia of Type Strains, Phase IV (KMG-IV): sequencing the most valuable type-strain genomes for metagenomic binning, comparative biology and taxonomic classification.</title>
        <authorList>
            <person name="Goeker M."/>
        </authorList>
    </citation>
    <scope>NUCLEOTIDE SEQUENCE [LARGE SCALE GENOMIC DNA]</scope>
    <source>
        <strain evidence="2 3">DSM 5895</strain>
    </source>
</reference>
<dbReference type="GO" id="GO:0000271">
    <property type="term" value="P:polysaccharide biosynthetic process"/>
    <property type="evidence" value="ECO:0007669"/>
    <property type="project" value="InterPro"/>
</dbReference>
<organism evidence="2 3">
    <name type="scientific">Ancylobacter tetraedralis</name>
    <dbReference type="NCBI Taxonomy" id="217068"/>
    <lineage>
        <taxon>Bacteria</taxon>
        <taxon>Pseudomonadati</taxon>
        <taxon>Pseudomonadota</taxon>
        <taxon>Alphaproteobacteria</taxon>
        <taxon>Hyphomicrobiales</taxon>
        <taxon>Xanthobacteraceae</taxon>
        <taxon>Ancylobacter</taxon>
    </lineage>
</organism>
<dbReference type="EMBL" id="JACICD010000013">
    <property type="protein sequence ID" value="MBB3773682.1"/>
    <property type="molecule type" value="Genomic_DNA"/>
</dbReference>
<dbReference type="AlphaFoldDB" id="A0A839ZGJ4"/>
<proteinExistence type="predicted"/>
<protein>
    <submittedName>
        <fullName evidence="2">Capsular polysaccharide export protein</fullName>
    </submittedName>
</protein>
<gene>
    <name evidence="2" type="ORF">FHS55_004326</name>
</gene>
<feature type="region of interest" description="Disordered" evidence="1">
    <location>
        <begin position="450"/>
        <end position="473"/>
    </location>
</feature>